<dbReference type="InterPro" id="IPR036259">
    <property type="entry name" value="MFS_trans_sf"/>
</dbReference>
<comment type="subunit">
    <text evidence="1">Homoheptamer.</text>
</comment>
<keyword evidence="1" id="KW-0812">Transmembrane</keyword>
<keyword evidence="3" id="KW-1185">Reference proteome</keyword>
<dbReference type="KEGG" id="tzo:THMIRHAT_17220"/>
<accession>A0A6F8PPH4</accession>
<comment type="function">
    <text evidence="1">Mechanosensitive channel that participates in the regulation of osmotic pressure changes within the cell, opening in response to stretch forces in the membrane lipid bilayer, without the need for other proteins. Contributes to normal resistance to hypoosmotic shock. Forms an ion channel of 1.0 nanosiemens conductance with a slight preference for anions.</text>
</comment>
<keyword evidence="1" id="KW-0406">Ion transport</keyword>
<comment type="caution">
    <text evidence="1">Lacks conserved residue(s) required for the propagation of feature annotation.</text>
</comment>
<keyword evidence="1" id="KW-0997">Cell inner membrane</keyword>
<dbReference type="Gene3D" id="1.10.287.1260">
    <property type="match status" value="1"/>
</dbReference>
<dbReference type="PANTHER" id="PTHR30221">
    <property type="entry name" value="SMALL-CONDUCTANCE MECHANOSENSITIVE CHANNEL"/>
    <property type="match status" value="1"/>
</dbReference>
<feature type="transmembrane region" description="Helical" evidence="1">
    <location>
        <begin position="151"/>
        <end position="173"/>
    </location>
</feature>
<dbReference type="EMBL" id="AP021888">
    <property type="protein sequence ID" value="BBP43976.1"/>
    <property type="molecule type" value="Genomic_DNA"/>
</dbReference>
<protein>
    <recommendedName>
        <fullName evidence="1">Small-conductance mechanosensitive channel</fullName>
    </recommendedName>
</protein>
<keyword evidence="1" id="KW-0407">Ion channel</keyword>
<keyword evidence="1" id="KW-0472">Membrane</keyword>
<name>A0A6F8PPH4_9GAMM</name>
<comment type="similarity">
    <text evidence="1">Belongs to the MscS (TC 1.A.23) family.</text>
</comment>
<evidence type="ECO:0000313" key="3">
    <source>
        <dbReference type="Proteomes" id="UP000501466"/>
    </source>
</evidence>
<keyword evidence="1" id="KW-1133">Transmembrane helix</keyword>
<dbReference type="GO" id="GO:0005886">
    <property type="term" value="C:plasma membrane"/>
    <property type="evidence" value="ECO:0007669"/>
    <property type="project" value="UniProtKB-SubCell"/>
</dbReference>
<feature type="transmembrane region" description="Helical" evidence="1">
    <location>
        <begin position="82"/>
        <end position="101"/>
    </location>
</feature>
<dbReference type="AlphaFoldDB" id="A0A6F8PPH4"/>
<dbReference type="PANTHER" id="PTHR30221:SF1">
    <property type="entry name" value="SMALL-CONDUCTANCE MECHANOSENSITIVE CHANNEL"/>
    <property type="match status" value="1"/>
</dbReference>
<proteinExistence type="inferred from homology"/>
<feature type="transmembrane region" description="Helical" evidence="1">
    <location>
        <begin position="185"/>
        <end position="207"/>
    </location>
</feature>
<sequence length="281" mass="30873">MEMNSVKDQILFTWDNLSASLMAILPNLGMAIFMLATGLLIAFLVKKITYKLLKKFKLDCAADRIGLSETLKKASINQTPSMLVANLLFWLIIIFSFMTMADSVGLTGFSETLAKVAFYIPNLIAAIVILIAGLLGAHFARITTKATLKHFIPAVSNIIANLIYGILVVVIVLTSLEQLSIDTYLIQMVVLITFSAFAVAITLSLGLGSRHQVRKLLAGYYIKEQVSIGQTVTINEKTGKIIGFNANSVIIKTSEGKLIIPNDQWQENTLLIHETHTEAKK</sequence>
<dbReference type="InterPro" id="IPR008910">
    <property type="entry name" value="MSC_TM_helix"/>
</dbReference>
<feature type="transmembrane region" description="Helical" evidence="1">
    <location>
        <begin position="116"/>
        <end position="139"/>
    </location>
</feature>
<organism evidence="2 3">
    <name type="scientific">Thiosulfativibrio zosterae</name>
    <dbReference type="NCBI Taxonomy" id="2675053"/>
    <lineage>
        <taxon>Bacteria</taxon>
        <taxon>Pseudomonadati</taxon>
        <taxon>Pseudomonadota</taxon>
        <taxon>Gammaproteobacteria</taxon>
        <taxon>Thiotrichales</taxon>
        <taxon>Piscirickettsiaceae</taxon>
        <taxon>Thiosulfativibrio</taxon>
    </lineage>
</organism>
<dbReference type="GO" id="GO:0008381">
    <property type="term" value="F:mechanosensitive monoatomic ion channel activity"/>
    <property type="evidence" value="ECO:0007669"/>
    <property type="project" value="InterPro"/>
</dbReference>
<dbReference type="InterPro" id="IPR045275">
    <property type="entry name" value="MscS_archaea/bacteria_type"/>
</dbReference>
<dbReference type="Proteomes" id="UP000501466">
    <property type="component" value="Chromosome"/>
</dbReference>
<gene>
    <name evidence="2" type="ORF">THMIRHAT_17220</name>
</gene>
<evidence type="ECO:0000256" key="1">
    <source>
        <dbReference type="RuleBase" id="RU369025"/>
    </source>
</evidence>
<dbReference type="Pfam" id="PF05552">
    <property type="entry name" value="MS_channel_1st_1"/>
    <property type="match status" value="2"/>
</dbReference>
<keyword evidence="1" id="KW-1003">Cell membrane</keyword>
<dbReference type="RefSeq" id="WP_173291734.1">
    <property type="nucleotide sequence ID" value="NZ_AP021888.1"/>
</dbReference>
<keyword evidence="1" id="KW-0813">Transport</keyword>
<comment type="subcellular location">
    <subcellularLocation>
        <location evidence="1">Cell inner membrane</location>
        <topology evidence="1">Multi-pass membrane protein</topology>
    </subcellularLocation>
</comment>
<reference evidence="3" key="1">
    <citation type="submission" date="2019-11" db="EMBL/GenBank/DDBJ databases">
        <title>Isolation and characterization of two novel species in the genus Thiomicrorhabdus.</title>
        <authorList>
            <person name="Mochizuki J."/>
            <person name="Kojima H."/>
            <person name="Fukui M."/>
        </authorList>
    </citation>
    <scope>NUCLEOTIDE SEQUENCE [LARGE SCALE GENOMIC DNA]</scope>
    <source>
        <strain evidence="3">AkT22</strain>
    </source>
</reference>
<dbReference type="SUPFAM" id="SSF103473">
    <property type="entry name" value="MFS general substrate transporter"/>
    <property type="match status" value="1"/>
</dbReference>
<evidence type="ECO:0000313" key="2">
    <source>
        <dbReference type="EMBL" id="BBP43976.1"/>
    </source>
</evidence>
<feature type="transmembrane region" description="Helical" evidence="1">
    <location>
        <begin position="20"/>
        <end position="45"/>
    </location>
</feature>